<dbReference type="GO" id="GO:0032993">
    <property type="term" value="C:protein-DNA complex"/>
    <property type="evidence" value="ECO:0007669"/>
    <property type="project" value="TreeGrafter"/>
</dbReference>
<dbReference type="EMBL" id="QRBF01000007">
    <property type="protein sequence ID" value="RDS81357.1"/>
    <property type="molecule type" value="Genomic_DNA"/>
</dbReference>
<keyword evidence="3" id="KW-0597">Phosphoprotein</keyword>
<dbReference type="Pfam" id="PF00072">
    <property type="entry name" value="Response_reg"/>
    <property type="match status" value="1"/>
</dbReference>
<dbReference type="RefSeq" id="WP_115479261.1">
    <property type="nucleotide sequence ID" value="NZ_QRBF01000007.1"/>
</dbReference>
<dbReference type="OrthoDB" id="236568at2"/>
<dbReference type="InterPro" id="IPR001789">
    <property type="entry name" value="Sig_transdc_resp-reg_receiver"/>
</dbReference>
<dbReference type="Gene3D" id="2.40.50.1020">
    <property type="entry name" value="LytTr DNA-binding domain"/>
    <property type="match status" value="1"/>
</dbReference>
<organism evidence="6 7">
    <name type="scientific">Dyella psychrodurans</name>
    <dbReference type="NCBI Taxonomy" id="1927960"/>
    <lineage>
        <taxon>Bacteria</taxon>
        <taxon>Pseudomonadati</taxon>
        <taxon>Pseudomonadota</taxon>
        <taxon>Gammaproteobacteria</taxon>
        <taxon>Lysobacterales</taxon>
        <taxon>Rhodanobacteraceae</taxon>
        <taxon>Dyella</taxon>
    </lineage>
</organism>
<keyword evidence="1" id="KW-0902">Two-component regulatory system</keyword>
<keyword evidence="7" id="KW-1185">Reference proteome</keyword>
<dbReference type="PROSITE" id="PS50110">
    <property type="entry name" value="RESPONSE_REGULATORY"/>
    <property type="match status" value="1"/>
</dbReference>
<reference evidence="6 7" key="1">
    <citation type="submission" date="2018-07" db="EMBL/GenBank/DDBJ databases">
        <title>Dyella monticola sp. nov. and Dyella psychrodurans sp. nov. isolated from monsoon evergreen broad-leaved forest soil of Dinghu Mountain, China.</title>
        <authorList>
            <person name="Gao Z."/>
            <person name="Qiu L."/>
        </authorList>
    </citation>
    <scope>NUCLEOTIDE SEQUENCE [LARGE SCALE GENOMIC DNA]</scope>
    <source>
        <strain evidence="6 7">4MSK11</strain>
    </source>
</reference>
<dbReference type="SUPFAM" id="SSF52172">
    <property type="entry name" value="CheY-like"/>
    <property type="match status" value="1"/>
</dbReference>
<evidence type="ECO:0000256" key="2">
    <source>
        <dbReference type="ARBA" id="ARBA00023125"/>
    </source>
</evidence>
<sequence length="250" mass="28099">MTAPITALIAEDEEPQRTELRSMLATLWPELIVVAECENGISALDAWTSKKPDVAFLDIRMPGLGGLEVARQAESPAQVVFITAYDEFAVKAFDAGAIDYLLKPIRTDRLTETVARLRSRQPATQVDLTALIDSLADRLTRTETITWITASIGDTVRMISIEDVVLFQSEEKYTRVATATDSAFIRTSLKDLMFKLDPEVFWRVHRNAIVRVSAIRQVKPDGDGRLLVWLHGIAEPLRVSDAYRHRFRAM</sequence>
<gene>
    <name evidence="6" type="ORF">DWU99_16890</name>
</gene>
<name>A0A370WZD1_9GAMM</name>
<dbReference type="Proteomes" id="UP000255334">
    <property type="component" value="Unassembled WGS sequence"/>
</dbReference>
<evidence type="ECO:0000259" key="5">
    <source>
        <dbReference type="PROSITE" id="PS50930"/>
    </source>
</evidence>
<proteinExistence type="predicted"/>
<dbReference type="PROSITE" id="PS50930">
    <property type="entry name" value="HTH_LYTTR"/>
    <property type="match status" value="1"/>
</dbReference>
<dbReference type="GO" id="GO:0005829">
    <property type="term" value="C:cytosol"/>
    <property type="evidence" value="ECO:0007669"/>
    <property type="project" value="TreeGrafter"/>
</dbReference>
<dbReference type="GO" id="GO:0006355">
    <property type="term" value="P:regulation of DNA-templated transcription"/>
    <property type="evidence" value="ECO:0007669"/>
    <property type="project" value="TreeGrafter"/>
</dbReference>
<dbReference type="InterPro" id="IPR039420">
    <property type="entry name" value="WalR-like"/>
</dbReference>
<feature type="domain" description="Response regulatory" evidence="4">
    <location>
        <begin position="6"/>
        <end position="118"/>
    </location>
</feature>
<dbReference type="InterPro" id="IPR011006">
    <property type="entry name" value="CheY-like_superfamily"/>
</dbReference>
<evidence type="ECO:0000256" key="3">
    <source>
        <dbReference type="PROSITE-ProRule" id="PRU00169"/>
    </source>
</evidence>
<dbReference type="Pfam" id="PF04397">
    <property type="entry name" value="LytTR"/>
    <property type="match status" value="1"/>
</dbReference>
<accession>A0A370WZD1</accession>
<dbReference type="GO" id="GO:0000976">
    <property type="term" value="F:transcription cis-regulatory region binding"/>
    <property type="evidence" value="ECO:0007669"/>
    <property type="project" value="TreeGrafter"/>
</dbReference>
<feature type="modified residue" description="4-aspartylphosphate" evidence="3">
    <location>
        <position position="58"/>
    </location>
</feature>
<evidence type="ECO:0000259" key="4">
    <source>
        <dbReference type="PROSITE" id="PS50110"/>
    </source>
</evidence>
<dbReference type="SMART" id="SM00850">
    <property type="entry name" value="LytTR"/>
    <property type="match status" value="1"/>
</dbReference>
<evidence type="ECO:0000313" key="6">
    <source>
        <dbReference type="EMBL" id="RDS81357.1"/>
    </source>
</evidence>
<dbReference type="GO" id="GO:0000156">
    <property type="term" value="F:phosphorelay response regulator activity"/>
    <property type="evidence" value="ECO:0007669"/>
    <property type="project" value="TreeGrafter"/>
</dbReference>
<dbReference type="PANTHER" id="PTHR48111:SF69">
    <property type="entry name" value="RESPONSE REGULATOR RECEIVER"/>
    <property type="match status" value="1"/>
</dbReference>
<dbReference type="SMART" id="SM00448">
    <property type="entry name" value="REC"/>
    <property type="match status" value="1"/>
</dbReference>
<dbReference type="AlphaFoldDB" id="A0A370WZD1"/>
<keyword evidence="2 6" id="KW-0238">DNA-binding</keyword>
<dbReference type="PANTHER" id="PTHR48111">
    <property type="entry name" value="REGULATOR OF RPOS"/>
    <property type="match status" value="1"/>
</dbReference>
<feature type="domain" description="HTH LytTR-type" evidence="5">
    <location>
        <begin position="148"/>
        <end position="250"/>
    </location>
</feature>
<protein>
    <submittedName>
        <fullName evidence="6">DNA-binding response regulator</fullName>
    </submittedName>
</protein>
<dbReference type="Gene3D" id="3.40.50.2300">
    <property type="match status" value="1"/>
</dbReference>
<evidence type="ECO:0000313" key="7">
    <source>
        <dbReference type="Proteomes" id="UP000255334"/>
    </source>
</evidence>
<dbReference type="InterPro" id="IPR007492">
    <property type="entry name" value="LytTR_DNA-bd_dom"/>
</dbReference>
<evidence type="ECO:0000256" key="1">
    <source>
        <dbReference type="ARBA" id="ARBA00023012"/>
    </source>
</evidence>
<comment type="caution">
    <text evidence="6">The sequence shown here is derived from an EMBL/GenBank/DDBJ whole genome shotgun (WGS) entry which is preliminary data.</text>
</comment>